<keyword evidence="3" id="KW-1185">Reference proteome</keyword>
<protein>
    <submittedName>
        <fullName evidence="2">Uncharacterized protein</fullName>
    </submittedName>
</protein>
<dbReference type="EMBL" id="QKRW01000024">
    <property type="protein sequence ID" value="RAL62494.1"/>
    <property type="molecule type" value="Genomic_DNA"/>
</dbReference>
<feature type="region of interest" description="Disordered" evidence="1">
    <location>
        <begin position="1"/>
        <end position="131"/>
    </location>
</feature>
<feature type="region of interest" description="Disordered" evidence="1">
    <location>
        <begin position="144"/>
        <end position="210"/>
    </location>
</feature>
<name>A0A395IRM0_9HELO</name>
<gene>
    <name evidence="2" type="ORF">DID88_005059</name>
</gene>
<evidence type="ECO:0000256" key="1">
    <source>
        <dbReference type="SAM" id="MobiDB-lite"/>
    </source>
</evidence>
<comment type="caution">
    <text evidence="2">The sequence shown here is derived from an EMBL/GenBank/DDBJ whole genome shotgun (WGS) entry which is preliminary data.</text>
</comment>
<accession>A0A395IRM0</accession>
<proteinExistence type="predicted"/>
<feature type="compositionally biased region" description="Low complexity" evidence="1">
    <location>
        <begin position="118"/>
        <end position="131"/>
    </location>
</feature>
<evidence type="ECO:0000313" key="2">
    <source>
        <dbReference type="EMBL" id="RAL62494.1"/>
    </source>
</evidence>
<dbReference type="OrthoDB" id="5346713at2759"/>
<sequence>MDEPPSSPLEEGNSDDPKRPRRSLSMHFSSPPTWISRAGSLRNRKRNSEPLPGGRHRAPAPLPLDPGRVSVSANGVAPHHSRPVVDQMGFQKAPRSPTGDFSPASPTDPFAPFHYVPRRNSSSPLPPLNRLSSFNLDLARLGMASSSSPAPLRSPSSPLPMSSTAATSFSSTLPVSANSSSSYYGTLSSKNGMSEAGDRASTLIGSDNER</sequence>
<dbReference type="AlphaFoldDB" id="A0A395IRM0"/>
<reference evidence="2 3" key="1">
    <citation type="submission" date="2018-06" db="EMBL/GenBank/DDBJ databases">
        <title>Genome Sequence of the Brown Rot Fungal Pathogen Monilinia fructigena.</title>
        <authorList>
            <person name="Landi L."/>
            <person name="De Miccolis Angelini R.M."/>
            <person name="Pollastro S."/>
            <person name="Abate D."/>
            <person name="Faretra F."/>
            <person name="Romanazzi G."/>
        </authorList>
    </citation>
    <scope>NUCLEOTIDE SEQUENCE [LARGE SCALE GENOMIC DNA]</scope>
    <source>
        <strain evidence="2 3">Mfrg269</strain>
    </source>
</reference>
<organism evidence="2 3">
    <name type="scientific">Monilinia fructigena</name>
    <dbReference type="NCBI Taxonomy" id="38457"/>
    <lineage>
        <taxon>Eukaryota</taxon>
        <taxon>Fungi</taxon>
        <taxon>Dikarya</taxon>
        <taxon>Ascomycota</taxon>
        <taxon>Pezizomycotina</taxon>
        <taxon>Leotiomycetes</taxon>
        <taxon>Helotiales</taxon>
        <taxon>Sclerotiniaceae</taxon>
        <taxon>Monilinia</taxon>
    </lineage>
</organism>
<feature type="compositionally biased region" description="Low complexity" evidence="1">
    <location>
        <begin position="144"/>
        <end position="189"/>
    </location>
</feature>
<dbReference type="Proteomes" id="UP000249056">
    <property type="component" value="Unassembled WGS sequence"/>
</dbReference>
<evidence type="ECO:0000313" key="3">
    <source>
        <dbReference type="Proteomes" id="UP000249056"/>
    </source>
</evidence>